<dbReference type="Pfam" id="PF00078">
    <property type="entry name" value="RVT_1"/>
    <property type="match status" value="1"/>
</dbReference>
<dbReference type="AlphaFoldDB" id="A0AAV7KW42"/>
<sequence length="483" mass="55590">MANIVVFLKKGKAPQSPASYRPITLMNSDAKVYSKIFAARLSLVIKKLVIPRQHGYVPGRDTVEHIQRVITLFDATEVAEEPMAVALLDAEKAFDRVSWKYLWQVMENYRFREKFILAIKAMHKSPGVRIQLMGGQSECIQVGRGSRQGCPCSPLLFVLYIDPLLRQLEGNRQIIPVCRYGWETKVLVYADDIAIITSNPDLALKEIEAVTTKFGMFSGYLLNRTKTQLLVNQYTNSQDNRRVEHAVYLGINISPRVGEIINLNLDPILAKARNDMHRWNNLHLTIMGRGNMVKMILLPKLLYLFRAIPLNFTNSRFEDMDRVVMRFIGAYGKCRRSGKFMSLPREKGGWALPNMKLYQMAAAFQYMRPLWGERSGENEVEDAPNIYELLVGSASNGCLLTFHEPGYYKKARYKVLEAAYKCWRPWRIKNRLGRFNYYTLINNNPSLPEIFKDNYMAKWASKGIVRLGDFFDDFGMKAFMSLL</sequence>
<evidence type="ECO:0000313" key="2">
    <source>
        <dbReference type="EMBL" id="KAJ1082514.1"/>
    </source>
</evidence>
<dbReference type="EMBL" id="JANPWB010000016">
    <property type="protein sequence ID" value="KAJ1082514.1"/>
    <property type="molecule type" value="Genomic_DNA"/>
</dbReference>
<protein>
    <recommendedName>
        <fullName evidence="1">Reverse transcriptase domain-containing protein</fullName>
    </recommendedName>
</protein>
<dbReference type="Proteomes" id="UP001066276">
    <property type="component" value="Chromosome 12"/>
</dbReference>
<accession>A0AAV7KW42</accession>
<feature type="domain" description="Reverse transcriptase" evidence="1">
    <location>
        <begin position="1"/>
        <end position="253"/>
    </location>
</feature>
<comment type="caution">
    <text evidence="2">The sequence shown here is derived from an EMBL/GenBank/DDBJ whole genome shotgun (WGS) entry which is preliminary data.</text>
</comment>
<organism evidence="2 3">
    <name type="scientific">Pleurodeles waltl</name>
    <name type="common">Iberian ribbed newt</name>
    <dbReference type="NCBI Taxonomy" id="8319"/>
    <lineage>
        <taxon>Eukaryota</taxon>
        <taxon>Metazoa</taxon>
        <taxon>Chordata</taxon>
        <taxon>Craniata</taxon>
        <taxon>Vertebrata</taxon>
        <taxon>Euteleostomi</taxon>
        <taxon>Amphibia</taxon>
        <taxon>Batrachia</taxon>
        <taxon>Caudata</taxon>
        <taxon>Salamandroidea</taxon>
        <taxon>Salamandridae</taxon>
        <taxon>Pleurodelinae</taxon>
        <taxon>Pleurodeles</taxon>
    </lineage>
</organism>
<name>A0AAV7KW42_PLEWA</name>
<dbReference type="PANTHER" id="PTHR31635:SF196">
    <property type="entry name" value="REVERSE TRANSCRIPTASE DOMAIN-CONTAINING PROTEIN-RELATED"/>
    <property type="match status" value="1"/>
</dbReference>
<dbReference type="PANTHER" id="PTHR31635">
    <property type="entry name" value="REVERSE TRANSCRIPTASE DOMAIN-CONTAINING PROTEIN-RELATED"/>
    <property type="match status" value="1"/>
</dbReference>
<gene>
    <name evidence="2" type="ORF">NDU88_002679</name>
</gene>
<evidence type="ECO:0000259" key="1">
    <source>
        <dbReference type="PROSITE" id="PS50878"/>
    </source>
</evidence>
<evidence type="ECO:0000313" key="3">
    <source>
        <dbReference type="Proteomes" id="UP001066276"/>
    </source>
</evidence>
<dbReference type="PROSITE" id="PS50878">
    <property type="entry name" value="RT_POL"/>
    <property type="match status" value="1"/>
</dbReference>
<reference evidence="2" key="1">
    <citation type="journal article" date="2022" name="bioRxiv">
        <title>Sequencing and chromosome-scale assembly of the giantPleurodeles waltlgenome.</title>
        <authorList>
            <person name="Brown T."/>
            <person name="Elewa A."/>
            <person name="Iarovenko S."/>
            <person name="Subramanian E."/>
            <person name="Araus A.J."/>
            <person name="Petzold A."/>
            <person name="Susuki M."/>
            <person name="Suzuki K.-i.T."/>
            <person name="Hayashi T."/>
            <person name="Toyoda A."/>
            <person name="Oliveira C."/>
            <person name="Osipova E."/>
            <person name="Leigh N.D."/>
            <person name="Simon A."/>
            <person name="Yun M.H."/>
        </authorList>
    </citation>
    <scope>NUCLEOTIDE SEQUENCE</scope>
    <source>
        <strain evidence="2">20211129_DDA</strain>
        <tissue evidence="2">Liver</tissue>
    </source>
</reference>
<dbReference type="InterPro" id="IPR043502">
    <property type="entry name" value="DNA/RNA_pol_sf"/>
</dbReference>
<keyword evidence="3" id="KW-1185">Reference proteome</keyword>
<dbReference type="SUPFAM" id="SSF56672">
    <property type="entry name" value="DNA/RNA polymerases"/>
    <property type="match status" value="1"/>
</dbReference>
<proteinExistence type="predicted"/>
<dbReference type="InterPro" id="IPR000477">
    <property type="entry name" value="RT_dom"/>
</dbReference>
<dbReference type="CDD" id="cd01650">
    <property type="entry name" value="RT_nLTR_like"/>
    <property type="match status" value="1"/>
</dbReference>